<dbReference type="EMBL" id="CP115922">
    <property type="protein sequence ID" value="XCD19122.1"/>
    <property type="molecule type" value="Genomic_DNA"/>
</dbReference>
<keyword evidence="1" id="KW-0614">Plasmid</keyword>
<name>A0AAU8BSX9_9VIBR</name>
<geneLocation type="plasmid" evidence="1">
    <name>p1</name>
</geneLocation>
<evidence type="ECO:0000313" key="1">
    <source>
        <dbReference type="EMBL" id="XCD19122.1"/>
    </source>
</evidence>
<organism evidence="1">
    <name type="scientific">Vibrio chaetopteri</name>
    <dbReference type="NCBI Taxonomy" id="3016528"/>
    <lineage>
        <taxon>Bacteria</taxon>
        <taxon>Pseudomonadati</taxon>
        <taxon>Pseudomonadota</taxon>
        <taxon>Gammaproteobacteria</taxon>
        <taxon>Vibrionales</taxon>
        <taxon>Vibrionaceae</taxon>
        <taxon>Vibrio</taxon>
    </lineage>
</organism>
<dbReference type="RefSeq" id="WP_353500249.1">
    <property type="nucleotide sequence ID" value="NZ_CP115922.1"/>
</dbReference>
<proteinExistence type="predicted"/>
<accession>A0AAU8BSX9</accession>
<protein>
    <submittedName>
        <fullName evidence="1">Uncharacterized protein</fullName>
    </submittedName>
</protein>
<sequence length="63" mass="7359">MRKSSTDTSVDSRVAQSLADKEWGDARSWLDEIDPLGRTDIEQLNEMSEVRWTFDEDGWGYFE</sequence>
<dbReference type="AlphaFoldDB" id="A0AAU8BSX9"/>
<reference evidence="1" key="1">
    <citation type="submission" date="2023-01" db="EMBL/GenBank/DDBJ databases">
        <title>Vibrio sp. CB1-14 genome sequencing.</title>
        <authorList>
            <person name="Otstavnykh N."/>
            <person name="Isaeva M."/>
            <person name="Meleshko D."/>
        </authorList>
    </citation>
    <scope>NUCLEOTIDE SEQUENCE</scope>
    <source>
        <strain evidence="1">CB1-14</strain>
        <plasmid evidence="1">p1</plasmid>
    </source>
</reference>
<dbReference type="KEGG" id="vck:PG915_24610"/>
<gene>
    <name evidence="1" type="ORF">PG915_24610</name>
</gene>